<name>A0A5B7G0H0_PORTR</name>
<keyword evidence="2" id="KW-1185">Reference proteome</keyword>
<accession>A0A5B7G0H0</accession>
<evidence type="ECO:0000313" key="1">
    <source>
        <dbReference type="EMBL" id="MPC51306.1"/>
    </source>
</evidence>
<sequence length="143" mass="15587">MGTGRRWAAWWRVAYSGDRQGKGSLQGALGGALLTWCVLRGSFQMSSGIFLCVGCCSLTECVPVSLSAAQPPTMPHRLMATPSSPRPTGEHVIHSFSYQSWDQDRERAARPQLPAAAAAVASSVRHKQCHHRPEEELLVLCKT</sequence>
<comment type="caution">
    <text evidence="1">The sequence shown here is derived from an EMBL/GenBank/DDBJ whole genome shotgun (WGS) entry which is preliminary data.</text>
</comment>
<dbReference type="Proteomes" id="UP000324222">
    <property type="component" value="Unassembled WGS sequence"/>
</dbReference>
<organism evidence="1 2">
    <name type="scientific">Portunus trituberculatus</name>
    <name type="common">Swimming crab</name>
    <name type="synonym">Neptunus trituberculatus</name>
    <dbReference type="NCBI Taxonomy" id="210409"/>
    <lineage>
        <taxon>Eukaryota</taxon>
        <taxon>Metazoa</taxon>
        <taxon>Ecdysozoa</taxon>
        <taxon>Arthropoda</taxon>
        <taxon>Crustacea</taxon>
        <taxon>Multicrustacea</taxon>
        <taxon>Malacostraca</taxon>
        <taxon>Eumalacostraca</taxon>
        <taxon>Eucarida</taxon>
        <taxon>Decapoda</taxon>
        <taxon>Pleocyemata</taxon>
        <taxon>Brachyura</taxon>
        <taxon>Eubrachyura</taxon>
        <taxon>Portunoidea</taxon>
        <taxon>Portunidae</taxon>
        <taxon>Portuninae</taxon>
        <taxon>Portunus</taxon>
    </lineage>
</organism>
<proteinExistence type="predicted"/>
<dbReference type="EMBL" id="VSRR010010089">
    <property type="protein sequence ID" value="MPC51306.1"/>
    <property type="molecule type" value="Genomic_DNA"/>
</dbReference>
<gene>
    <name evidence="1" type="ORF">E2C01_045151</name>
</gene>
<dbReference type="AlphaFoldDB" id="A0A5B7G0H0"/>
<evidence type="ECO:0000313" key="2">
    <source>
        <dbReference type="Proteomes" id="UP000324222"/>
    </source>
</evidence>
<reference evidence="1 2" key="1">
    <citation type="submission" date="2019-05" db="EMBL/GenBank/DDBJ databases">
        <title>Another draft genome of Portunus trituberculatus and its Hox gene families provides insights of decapod evolution.</title>
        <authorList>
            <person name="Jeong J.-H."/>
            <person name="Song I."/>
            <person name="Kim S."/>
            <person name="Choi T."/>
            <person name="Kim D."/>
            <person name="Ryu S."/>
            <person name="Kim W."/>
        </authorList>
    </citation>
    <scope>NUCLEOTIDE SEQUENCE [LARGE SCALE GENOMIC DNA]</scope>
    <source>
        <tissue evidence="1">Muscle</tissue>
    </source>
</reference>
<protein>
    <submittedName>
        <fullName evidence="1">Uncharacterized protein</fullName>
    </submittedName>
</protein>